<feature type="transmembrane region" description="Helical" evidence="2">
    <location>
        <begin position="544"/>
        <end position="564"/>
    </location>
</feature>
<reference evidence="4" key="1">
    <citation type="journal article" date="2023" name="Mol. Phylogenet. Evol.">
        <title>Genome-scale phylogeny and comparative genomics of the fungal order Sordariales.</title>
        <authorList>
            <person name="Hensen N."/>
            <person name="Bonometti L."/>
            <person name="Westerberg I."/>
            <person name="Brannstrom I.O."/>
            <person name="Guillou S."/>
            <person name="Cros-Aarteil S."/>
            <person name="Calhoun S."/>
            <person name="Haridas S."/>
            <person name="Kuo A."/>
            <person name="Mondo S."/>
            <person name="Pangilinan J."/>
            <person name="Riley R."/>
            <person name="LaButti K."/>
            <person name="Andreopoulos B."/>
            <person name="Lipzen A."/>
            <person name="Chen C."/>
            <person name="Yan M."/>
            <person name="Daum C."/>
            <person name="Ng V."/>
            <person name="Clum A."/>
            <person name="Steindorff A."/>
            <person name="Ohm R.A."/>
            <person name="Martin F."/>
            <person name="Silar P."/>
            <person name="Natvig D.O."/>
            <person name="Lalanne C."/>
            <person name="Gautier V."/>
            <person name="Ament-Velasquez S.L."/>
            <person name="Kruys A."/>
            <person name="Hutchinson M.I."/>
            <person name="Powell A.J."/>
            <person name="Barry K."/>
            <person name="Miller A.N."/>
            <person name="Grigoriev I.V."/>
            <person name="Debuchy R."/>
            <person name="Gladieux P."/>
            <person name="Hiltunen Thoren M."/>
            <person name="Johannesson H."/>
        </authorList>
    </citation>
    <scope>NUCLEOTIDE SEQUENCE</scope>
    <source>
        <strain evidence="4">CBS 990.96</strain>
    </source>
</reference>
<reference evidence="4" key="2">
    <citation type="submission" date="2023-05" db="EMBL/GenBank/DDBJ databases">
        <authorList>
            <consortium name="Lawrence Berkeley National Laboratory"/>
            <person name="Steindorff A."/>
            <person name="Hensen N."/>
            <person name="Bonometti L."/>
            <person name="Westerberg I."/>
            <person name="Brannstrom I.O."/>
            <person name="Guillou S."/>
            <person name="Cros-Aarteil S."/>
            <person name="Calhoun S."/>
            <person name="Haridas S."/>
            <person name="Kuo A."/>
            <person name="Mondo S."/>
            <person name="Pangilinan J."/>
            <person name="Riley R."/>
            <person name="Labutti K."/>
            <person name="Andreopoulos B."/>
            <person name="Lipzen A."/>
            <person name="Chen C."/>
            <person name="Yanf M."/>
            <person name="Daum C."/>
            <person name="Ng V."/>
            <person name="Clum A."/>
            <person name="Ohm R."/>
            <person name="Martin F."/>
            <person name="Silar P."/>
            <person name="Natvig D."/>
            <person name="Lalanne C."/>
            <person name="Gautier V."/>
            <person name="Ament-Velasquez S.L."/>
            <person name="Kruys A."/>
            <person name="Hutchinson M.I."/>
            <person name="Powell A.J."/>
            <person name="Barry K."/>
            <person name="Miller A.N."/>
            <person name="Grigoriev I.V."/>
            <person name="Debuchy R."/>
            <person name="Gladieux P."/>
            <person name="Thoren M.H."/>
            <person name="Johannesson H."/>
        </authorList>
    </citation>
    <scope>NUCLEOTIDE SEQUENCE</scope>
    <source>
        <strain evidence="4">CBS 990.96</strain>
    </source>
</reference>
<keyword evidence="5" id="KW-1185">Reference proteome</keyword>
<name>A0AAN7GX35_9PEZI</name>
<dbReference type="Pfam" id="PF26616">
    <property type="entry name" value="CorA-like"/>
    <property type="match status" value="2"/>
</dbReference>
<keyword evidence="2" id="KW-0472">Membrane</keyword>
<evidence type="ECO:0000313" key="4">
    <source>
        <dbReference type="EMBL" id="KAK4228856.1"/>
    </source>
</evidence>
<dbReference type="InterPro" id="IPR058257">
    <property type="entry name" value="CorA-like_dom"/>
</dbReference>
<feature type="domain" description="CorA-like transporter" evidence="3">
    <location>
        <begin position="88"/>
        <end position="213"/>
    </location>
</feature>
<keyword evidence="2" id="KW-0812">Transmembrane</keyword>
<evidence type="ECO:0000256" key="2">
    <source>
        <dbReference type="SAM" id="Phobius"/>
    </source>
</evidence>
<dbReference type="Gene3D" id="1.20.58.340">
    <property type="entry name" value="Magnesium transport protein CorA, transmembrane region"/>
    <property type="match status" value="1"/>
</dbReference>
<keyword evidence="2" id="KW-1133">Transmembrane helix</keyword>
<evidence type="ECO:0000256" key="1">
    <source>
        <dbReference type="SAM" id="MobiDB-lite"/>
    </source>
</evidence>
<feature type="compositionally biased region" description="Basic and acidic residues" evidence="1">
    <location>
        <begin position="228"/>
        <end position="237"/>
    </location>
</feature>
<feature type="region of interest" description="Disordered" evidence="1">
    <location>
        <begin position="631"/>
        <end position="678"/>
    </location>
</feature>
<feature type="domain" description="CorA-like transporter" evidence="3">
    <location>
        <begin position="266"/>
        <end position="364"/>
    </location>
</feature>
<accession>A0AAN7GX35</accession>
<dbReference type="Proteomes" id="UP001301958">
    <property type="component" value="Unassembled WGS sequence"/>
</dbReference>
<comment type="caution">
    <text evidence="4">The sequence shown here is derived from an EMBL/GenBank/DDBJ whole genome shotgun (WGS) entry which is preliminary data.</text>
</comment>
<gene>
    <name evidence="4" type="ORF">QBC38DRAFT_136169</name>
</gene>
<feature type="transmembrane region" description="Helical" evidence="2">
    <location>
        <begin position="493"/>
        <end position="517"/>
    </location>
</feature>
<feature type="region of interest" description="Disordered" evidence="1">
    <location>
        <begin position="225"/>
        <end position="255"/>
    </location>
</feature>
<organism evidence="4 5">
    <name type="scientific">Podospora fimiseda</name>
    <dbReference type="NCBI Taxonomy" id="252190"/>
    <lineage>
        <taxon>Eukaryota</taxon>
        <taxon>Fungi</taxon>
        <taxon>Dikarya</taxon>
        <taxon>Ascomycota</taxon>
        <taxon>Pezizomycotina</taxon>
        <taxon>Sordariomycetes</taxon>
        <taxon>Sordariomycetidae</taxon>
        <taxon>Sordariales</taxon>
        <taxon>Podosporaceae</taxon>
        <taxon>Podospora</taxon>
    </lineage>
</organism>
<dbReference type="AlphaFoldDB" id="A0AAN7GX35"/>
<sequence length="678" mass="76054">MATKSDQEYLTDWRSYPLKIQPPGRPILLKAVKEHFERTKAYLLITIDDDMTPWRKTWAERNIKTIWFDRITNRDNDSLGFTRDVADKVPKEIKNNHKLEEHLGITGASNPIKDPTHRFIILQSSAPVSPRLKITEELLLKILTYHQVSPHFLNFVSHICQEGQTSGATKIPFSGFQRIGSFFKSLSLASAGQNLALGRSGHYYELVFELKVVCDLGKIVKTAPQPNRSEKTEEKGAGLRRRWRRDGASTQTAAVNDSAPSVEDFKLWPVVQSVIYHRFDLVHGNSLWILTAGDDAKAPKSCPFRDFDEIKGSLTSLGISQDSHFVGQCFTSNLYALVHLSDWSHSDFDSYINLLYDKMQALTLQHIDSQKDWEEISEKTLKTLHQYMETLGECIEALKSNLRVCQSIAELYTGEFSKKKKASRFPWMQSKDNKAYHAMIQDMKGFHVAMKSSCDTIEELIRRAERVKDIGIKREDTIYRMLQNRDTHSSAKLAEVTTLFSVITLILLPISIMSSIFSTDIIKFNGNEGGEGSATFAGNWSGPAAFWFLILSAAATGIVMLFAWRLVGNLGGMMSSAKSKSKLKSGSGSKRPSVRERVVGGIFEGVDWMISSVHAGRDKMAEVLGSFPLGRKQHEGLEDEDVEDQAGLGSGDIPTPSSPVEEKKGRASVTVLRRHSEI</sequence>
<protein>
    <recommendedName>
        <fullName evidence="3">CorA-like transporter domain-containing protein</fullName>
    </recommendedName>
</protein>
<evidence type="ECO:0000313" key="5">
    <source>
        <dbReference type="Proteomes" id="UP001301958"/>
    </source>
</evidence>
<evidence type="ECO:0000259" key="3">
    <source>
        <dbReference type="Pfam" id="PF26616"/>
    </source>
</evidence>
<dbReference type="EMBL" id="MU865314">
    <property type="protein sequence ID" value="KAK4228856.1"/>
    <property type="molecule type" value="Genomic_DNA"/>
</dbReference>
<proteinExistence type="predicted"/>